<proteinExistence type="predicted"/>
<dbReference type="AlphaFoldDB" id="A0A067SN63"/>
<dbReference type="HOGENOM" id="CLU_657290_0_0_1"/>
<reference evidence="2" key="1">
    <citation type="journal article" date="2014" name="Proc. Natl. Acad. Sci. U.S.A.">
        <title>Extensive sampling of basidiomycete genomes demonstrates inadequacy of the white-rot/brown-rot paradigm for wood decay fungi.</title>
        <authorList>
            <person name="Riley R."/>
            <person name="Salamov A.A."/>
            <person name="Brown D.W."/>
            <person name="Nagy L.G."/>
            <person name="Floudas D."/>
            <person name="Held B.W."/>
            <person name="Levasseur A."/>
            <person name="Lombard V."/>
            <person name="Morin E."/>
            <person name="Otillar R."/>
            <person name="Lindquist E.A."/>
            <person name="Sun H."/>
            <person name="LaButti K.M."/>
            <person name="Schmutz J."/>
            <person name="Jabbour D."/>
            <person name="Luo H."/>
            <person name="Baker S.E."/>
            <person name="Pisabarro A.G."/>
            <person name="Walton J.D."/>
            <person name="Blanchette R.A."/>
            <person name="Henrissat B."/>
            <person name="Martin F."/>
            <person name="Cullen D."/>
            <person name="Hibbett D.S."/>
            <person name="Grigoriev I.V."/>
        </authorList>
    </citation>
    <scope>NUCLEOTIDE SEQUENCE [LARGE SCALE GENOMIC DNA]</scope>
    <source>
        <strain evidence="2">CBS 339.88</strain>
    </source>
</reference>
<evidence type="ECO:0000313" key="1">
    <source>
        <dbReference type="EMBL" id="KDR69149.1"/>
    </source>
</evidence>
<dbReference type="OrthoDB" id="2592984at2759"/>
<dbReference type="STRING" id="685588.A0A067SN63"/>
<gene>
    <name evidence="1" type="ORF">GALMADRAFT_160688</name>
</gene>
<accession>A0A067SN63</accession>
<protein>
    <submittedName>
        <fullName evidence="1">Uncharacterized protein</fullName>
    </submittedName>
</protein>
<dbReference type="Proteomes" id="UP000027222">
    <property type="component" value="Unassembled WGS sequence"/>
</dbReference>
<organism evidence="1 2">
    <name type="scientific">Galerina marginata (strain CBS 339.88)</name>
    <dbReference type="NCBI Taxonomy" id="685588"/>
    <lineage>
        <taxon>Eukaryota</taxon>
        <taxon>Fungi</taxon>
        <taxon>Dikarya</taxon>
        <taxon>Basidiomycota</taxon>
        <taxon>Agaricomycotina</taxon>
        <taxon>Agaricomycetes</taxon>
        <taxon>Agaricomycetidae</taxon>
        <taxon>Agaricales</taxon>
        <taxon>Agaricineae</taxon>
        <taxon>Strophariaceae</taxon>
        <taxon>Galerina</taxon>
    </lineage>
</organism>
<evidence type="ECO:0000313" key="2">
    <source>
        <dbReference type="Proteomes" id="UP000027222"/>
    </source>
</evidence>
<sequence length="418" mass="45343">MSVAFTVTLPPTVVSDEAHDNSNEAPVKREIWLKSTSPFVVGQIGDIALEMVHDNDSNGVDPLASELSFAIAIGEEIAQAAQYTQLAKGVLFPASSTIRVDTETERPFLWAGRGAKAVKGSAYSVSLTEDSEIASSLSAGNYIYLRITVGVEADPQSTDLELSPGMERAPALSLGILTDVWTDVIGGVGAALNLVGPGKNVVPKDSPNEKSELRQVLLGRHPVLGPIGCFVDKWVRPFKKTEQHWAVFVGGYYHELGVNRKLNVVYRNGKVQVGDKTFELEDVGYTIFNDQAIVDAGDIAIGQMDPKYEVETNNCHKFAINLLTNICLVGRKLLDTSYAPEQQVEGPKFNEETEKFEVEETPAPVAEEKPPVTTVSTQLYYAPCAAAGSRFTNDNVPLTKEERKELLDRAAEIMGGTA</sequence>
<dbReference type="EMBL" id="KL142404">
    <property type="protein sequence ID" value="KDR69149.1"/>
    <property type="molecule type" value="Genomic_DNA"/>
</dbReference>
<keyword evidence="2" id="KW-1185">Reference proteome</keyword>
<name>A0A067SN63_GALM3</name>